<keyword evidence="1" id="KW-0812">Transmembrane</keyword>
<dbReference type="EMBL" id="VJVV01000001">
    <property type="protein sequence ID" value="TRO83942.1"/>
    <property type="molecule type" value="Genomic_DNA"/>
</dbReference>
<keyword evidence="3" id="KW-1185">Reference proteome</keyword>
<sequence>MSSILKALKKLENERQQPPIGQTPLSREVFEGISRADVTNRSRAPLLLTLIALLLVGGGLGAWLLRQPPSTEQRIVAQGQKSLSASPGSEVPLPSFFTPIVAVKTVEGPVVPLSANVAVSEPVTLPEEVSVPVAEASKPAVVEPSAPSRPKKLVAKVVTTTKVPAVASPKETVSSAEISPSKIPAAAAVPRTKPARPAVASVSSKSPVRATSIPVAVASRTPGWAMPGAEKAVPPELRVSEIHYKPVAQERLAVVNDLPVLEGVDIDGARVDRIFKDRIRFVFNGRYLEVKVAAPTP</sequence>
<comment type="caution">
    <text evidence="2">The sequence shown here is derived from an EMBL/GenBank/DDBJ whole genome shotgun (WGS) entry which is preliminary data.</text>
</comment>
<organism evidence="2 3">
    <name type="scientific">Trichloromonas acetexigens</name>
    <dbReference type="NCBI Taxonomy" id="38815"/>
    <lineage>
        <taxon>Bacteria</taxon>
        <taxon>Pseudomonadati</taxon>
        <taxon>Thermodesulfobacteriota</taxon>
        <taxon>Desulfuromonadia</taxon>
        <taxon>Desulfuromonadales</taxon>
        <taxon>Trichloromonadaceae</taxon>
        <taxon>Trichloromonas</taxon>
    </lineage>
</organism>
<dbReference type="Proteomes" id="UP000317155">
    <property type="component" value="Unassembled WGS sequence"/>
</dbReference>
<feature type="transmembrane region" description="Helical" evidence="1">
    <location>
        <begin position="44"/>
        <end position="65"/>
    </location>
</feature>
<accession>A0A550JL64</accession>
<evidence type="ECO:0000313" key="2">
    <source>
        <dbReference type="EMBL" id="TRO83942.1"/>
    </source>
</evidence>
<name>A0A550JL64_9BACT</name>
<evidence type="ECO:0000313" key="3">
    <source>
        <dbReference type="Proteomes" id="UP000317155"/>
    </source>
</evidence>
<keyword evidence="1" id="KW-1133">Transmembrane helix</keyword>
<evidence type="ECO:0000256" key="1">
    <source>
        <dbReference type="SAM" id="Phobius"/>
    </source>
</evidence>
<proteinExistence type="predicted"/>
<dbReference type="AlphaFoldDB" id="A0A550JL64"/>
<dbReference type="RefSeq" id="WP_092052876.1">
    <property type="nucleotide sequence ID" value="NZ_FOJJ01000001.1"/>
</dbReference>
<keyword evidence="1" id="KW-0472">Membrane</keyword>
<dbReference type="OrthoDB" id="5402565at2"/>
<protein>
    <submittedName>
        <fullName evidence="2">Uncharacterized protein</fullName>
    </submittedName>
</protein>
<gene>
    <name evidence="2" type="ORF">FL622_01825</name>
</gene>
<reference evidence="2 3" key="1">
    <citation type="submission" date="2019-07" db="EMBL/GenBank/DDBJ databases">
        <title>Insights of Desulfuromonas acetexigens electromicrobiology.</title>
        <authorList>
            <person name="Katuri K."/>
            <person name="Sapireddy V."/>
            <person name="Shaw D.R."/>
            <person name="Saikaly P."/>
        </authorList>
    </citation>
    <scope>NUCLEOTIDE SEQUENCE [LARGE SCALE GENOMIC DNA]</scope>
    <source>
        <strain evidence="2 3">2873</strain>
    </source>
</reference>